<reference evidence="1" key="1">
    <citation type="submission" date="2023-08" db="EMBL/GenBank/DDBJ databases">
        <title>Black Yeasts Isolated from many extreme environments.</title>
        <authorList>
            <person name="Coleine C."/>
            <person name="Stajich J.E."/>
            <person name="Selbmann L."/>
        </authorList>
    </citation>
    <scope>NUCLEOTIDE SEQUENCE</scope>
    <source>
        <strain evidence="1">CCFEE 5810</strain>
    </source>
</reference>
<protein>
    <recommendedName>
        <fullName evidence="3">F-box domain-containing protein</fullName>
    </recommendedName>
</protein>
<accession>A0AAN7WBL1</accession>
<comment type="caution">
    <text evidence="1">The sequence shown here is derived from an EMBL/GenBank/DDBJ whole genome shotgun (WGS) entry which is preliminary data.</text>
</comment>
<dbReference type="AlphaFoldDB" id="A0AAN7WBL1"/>
<evidence type="ECO:0000313" key="1">
    <source>
        <dbReference type="EMBL" id="KAK5701065.1"/>
    </source>
</evidence>
<organism evidence="1 2">
    <name type="scientific">Elasticomyces elasticus</name>
    <dbReference type="NCBI Taxonomy" id="574655"/>
    <lineage>
        <taxon>Eukaryota</taxon>
        <taxon>Fungi</taxon>
        <taxon>Dikarya</taxon>
        <taxon>Ascomycota</taxon>
        <taxon>Pezizomycotina</taxon>
        <taxon>Dothideomycetes</taxon>
        <taxon>Dothideomycetidae</taxon>
        <taxon>Mycosphaerellales</taxon>
        <taxon>Teratosphaeriaceae</taxon>
        <taxon>Elasticomyces</taxon>
    </lineage>
</organism>
<evidence type="ECO:0000313" key="2">
    <source>
        <dbReference type="Proteomes" id="UP001310594"/>
    </source>
</evidence>
<proteinExistence type="predicted"/>
<dbReference type="Proteomes" id="UP001310594">
    <property type="component" value="Unassembled WGS sequence"/>
</dbReference>
<dbReference type="EMBL" id="JAVRQU010000007">
    <property type="protein sequence ID" value="KAK5701065.1"/>
    <property type="molecule type" value="Genomic_DNA"/>
</dbReference>
<gene>
    <name evidence="1" type="ORF">LTR97_005584</name>
</gene>
<sequence>MATRRSIRLKGARLSDDVTTLSAQARHQILSDNRTTLEAKYTDIKGKVNIFDLIPELRECIFHYAIELDEPRQIATLKLPTLALVSKQIRAEVLPIFFGKCHFSLDWTGISQSSARPVYRGPRPQTPAEQSYPRSGRITAFDLNTSNSRGLLSRLKKCDGFTPCFRNVEFRIRGSHIHFRDLRTETRFDGMMRLELRASRPPTIESKVAGTASVYQAELDMLRERAVTKAREIAGSRERFVGFTLQDLEEVIAEFAYWPV</sequence>
<name>A0AAN7WBL1_9PEZI</name>
<evidence type="ECO:0008006" key="3">
    <source>
        <dbReference type="Google" id="ProtNLM"/>
    </source>
</evidence>